<name>A0A518GHW7_9PLAN</name>
<reference evidence="1 2" key="1">
    <citation type="submission" date="2019-02" db="EMBL/GenBank/DDBJ databases">
        <title>Deep-cultivation of Planctomycetes and their phenomic and genomic characterization uncovers novel biology.</title>
        <authorList>
            <person name="Wiegand S."/>
            <person name="Jogler M."/>
            <person name="Boedeker C."/>
            <person name="Pinto D."/>
            <person name="Vollmers J."/>
            <person name="Rivas-Marin E."/>
            <person name="Kohn T."/>
            <person name="Peeters S.H."/>
            <person name="Heuer A."/>
            <person name="Rast P."/>
            <person name="Oberbeckmann S."/>
            <person name="Bunk B."/>
            <person name="Jeske O."/>
            <person name="Meyerdierks A."/>
            <person name="Storesund J.E."/>
            <person name="Kallscheuer N."/>
            <person name="Luecker S."/>
            <person name="Lage O.M."/>
            <person name="Pohl T."/>
            <person name="Merkel B.J."/>
            <person name="Hornburger P."/>
            <person name="Mueller R.-W."/>
            <person name="Bruemmer F."/>
            <person name="Labrenz M."/>
            <person name="Spormann A.M."/>
            <person name="Op den Camp H."/>
            <person name="Overmann J."/>
            <person name="Amann R."/>
            <person name="Jetten M.S.M."/>
            <person name="Mascher T."/>
            <person name="Medema M.H."/>
            <person name="Devos D.P."/>
            <person name="Kaster A.-K."/>
            <person name="Ovreas L."/>
            <person name="Rohde M."/>
            <person name="Galperin M.Y."/>
            <person name="Jogler C."/>
        </authorList>
    </citation>
    <scope>NUCLEOTIDE SEQUENCE [LARGE SCALE GENOMIC DNA]</scope>
    <source>
        <strain evidence="1 2">Spb1</strain>
    </source>
</reference>
<keyword evidence="2" id="KW-1185">Reference proteome</keyword>
<dbReference type="KEGG" id="peh:Spb1_00520"/>
<dbReference type="RefSeq" id="WP_145294006.1">
    <property type="nucleotide sequence ID" value="NZ_CP036299.1"/>
</dbReference>
<evidence type="ECO:0000313" key="2">
    <source>
        <dbReference type="Proteomes" id="UP000315349"/>
    </source>
</evidence>
<sequence length="108" mass="11918">MDIPQHFLDEIIDEATADEVGLWFIIGRIRDDLGVEESILLQATTLQCVNQLLTSGAVVAGYYKPDGSGVEAWGMEPKSAVSYIENAWNELGREPDIGEIVVFIGNRH</sequence>
<dbReference type="AlphaFoldDB" id="A0A518GHW7"/>
<accession>A0A518GHW7</accession>
<dbReference type="EMBL" id="CP036299">
    <property type="protein sequence ID" value="QDV28189.1"/>
    <property type="molecule type" value="Genomic_DNA"/>
</dbReference>
<organism evidence="1 2">
    <name type="scientific">Planctopirus ephydatiae</name>
    <dbReference type="NCBI Taxonomy" id="2528019"/>
    <lineage>
        <taxon>Bacteria</taxon>
        <taxon>Pseudomonadati</taxon>
        <taxon>Planctomycetota</taxon>
        <taxon>Planctomycetia</taxon>
        <taxon>Planctomycetales</taxon>
        <taxon>Planctomycetaceae</taxon>
        <taxon>Planctopirus</taxon>
    </lineage>
</organism>
<dbReference type="OrthoDB" id="3078424at2"/>
<dbReference type="Proteomes" id="UP000315349">
    <property type="component" value="Chromosome"/>
</dbReference>
<gene>
    <name evidence="1" type="ORF">Spb1_00520</name>
</gene>
<proteinExistence type="predicted"/>
<protein>
    <submittedName>
        <fullName evidence="1">Uncharacterized protein</fullName>
    </submittedName>
</protein>
<evidence type="ECO:0000313" key="1">
    <source>
        <dbReference type="EMBL" id="QDV28189.1"/>
    </source>
</evidence>